<name>A0ABU7LM12_9PROT</name>
<keyword evidence="6" id="KW-1185">Reference proteome</keyword>
<dbReference type="RefSeq" id="WP_330197626.1">
    <property type="nucleotide sequence ID" value="NZ_JAZDRP010000001.1"/>
</dbReference>
<keyword evidence="3" id="KW-0804">Transcription</keyword>
<dbReference type="InterPro" id="IPR036388">
    <property type="entry name" value="WH-like_DNA-bd_sf"/>
</dbReference>
<evidence type="ECO:0000256" key="3">
    <source>
        <dbReference type="ARBA" id="ARBA00023163"/>
    </source>
</evidence>
<evidence type="ECO:0000259" key="4">
    <source>
        <dbReference type="PROSITE" id="PS50995"/>
    </source>
</evidence>
<dbReference type="EMBL" id="JAZDRP010000001">
    <property type="protein sequence ID" value="MEE2524962.1"/>
    <property type="molecule type" value="Genomic_DNA"/>
</dbReference>
<dbReference type="Proteomes" id="UP001354971">
    <property type="component" value="Unassembled WGS sequence"/>
</dbReference>
<protein>
    <submittedName>
        <fullName evidence="5">MarR family transcriptional regulator</fullName>
    </submittedName>
</protein>
<dbReference type="Pfam" id="PF01047">
    <property type="entry name" value="MarR"/>
    <property type="match status" value="1"/>
</dbReference>
<evidence type="ECO:0000313" key="6">
    <source>
        <dbReference type="Proteomes" id="UP001354971"/>
    </source>
</evidence>
<feature type="domain" description="HTH marR-type" evidence="4">
    <location>
        <begin position="4"/>
        <end position="136"/>
    </location>
</feature>
<gene>
    <name evidence="5" type="ORF">V0U79_01175</name>
</gene>
<dbReference type="PRINTS" id="PR00598">
    <property type="entry name" value="HTHMARR"/>
</dbReference>
<dbReference type="InterPro" id="IPR036390">
    <property type="entry name" value="WH_DNA-bd_sf"/>
</dbReference>
<evidence type="ECO:0000313" key="5">
    <source>
        <dbReference type="EMBL" id="MEE2524962.1"/>
    </source>
</evidence>
<organism evidence="5 6">
    <name type="scientific">Hyphobacterium lacteum</name>
    <dbReference type="NCBI Taxonomy" id="3116575"/>
    <lineage>
        <taxon>Bacteria</taxon>
        <taxon>Pseudomonadati</taxon>
        <taxon>Pseudomonadota</taxon>
        <taxon>Alphaproteobacteria</taxon>
        <taxon>Maricaulales</taxon>
        <taxon>Maricaulaceae</taxon>
        <taxon>Hyphobacterium</taxon>
    </lineage>
</organism>
<dbReference type="SUPFAM" id="SSF46785">
    <property type="entry name" value="Winged helix' DNA-binding domain"/>
    <property type="match status" value="1"/>
</dbReference>
<reference evidence="5 6" key="1">
    <citation type="submission" date="2024-01" db="EMBL/GenBank/DDBJ databases">
        <title>Hyphobacterium bacterium isolated from marine sediment.</title>
        <authorList>
            <person name="Zhao S."/>
        </authorList>
    </citation>
    <scope>NUCLEOTIDE SEQUENCE [LARGE SCALE GENOMIC DNA]</scope>
    <source>
        <strain evidence="6">HN65</strain>
    </source>
</reference>
<keyword evidence="1" id="KW-0805">Transcription regulation</keyword>
<keyword evidence="2" id="KW-0238">DNA-binding</keyword>
<dbReference type="Gene3D" id="1.10.10.10">
    <property type="entry name" value="Winged helix-like DNA-binding domain superfamily/Winged helix DNA-binding domain"/>
    <property type="match status" value="1"/>
</dbReference>
<comment type="caution">
    <text evidence="5">The sequence shown here is derived from an EMBL/GenBank/DDBJ whole genome shotgun (WGS) entry which is preliminary data.</text>
</comment>
<evidence type="ECO:0000256" key="1">
    <source>
        <dbReference type="ARBA" id="ARBA00023015"/>
    </source>
</evidence>
<dbReference type="PANTHER" id="PTHR42756:SF1">
    <property type="entry name" value="TRANSCRIPTIONAL REPRESSOR OF EMRAB OPERON"/>
    <property type="match status" value="1"/>
</dbReference>
<proteinExistence type="predicted"/>
<dbReference type="InterPro" id="IPR000835">
    <property type="entry name" value="HTH_MarR-typ"/>
</dbReference>
<dbReference type="PANTHER" id="PTHR42756">
    <property type="entry name" value="TRANSCRIPTIONAL REGULATOR, MARR"/>
    <property type="match status" value="1"/>
</dbReference>
<accession>A0ABU7LM12</accession>
<sequence length="157" mass="17576">MNIQDDILVALRRITRAIDLHSRKVLKASGLTSPQLVVLQALKKNGDLYPSSIARIASLSQATITSILDRLQAQGLITRQRCTEDRRQILVSLTVQAHERLRDAPELLQAGFLREFDKLESWEQLQLLASLQRLAELMDAEDIDAAPILEVGDIAKN</sequence>
<dbReference type="PROSITE" id="PS50995">
    <property type="entry name" value="HTH_MARR_2"/>
    <property type="match status" value="1"/>
</dbReference>
<evidence type="ECO:0000256" key="2">
    <source>
        <dbReference type="ARBA" id="ARBA00023125"/>
    </source>
</evidence>
<dbReference type="SMART" id="SM00347">
    <property type="entry name" value="HTH_MARR"/>
    <property type="match status" value="1"/>
</dbReference>